<dbReference type="InterPro" id="IPR010426">
    <property type="entry name" value="MTTB_MeTrfase"/>
</dbReference>
<dbReference type="AlphaFoldDB" id="X1R640"/>
<evidence type="ECO:0000313" key="4">
    <source>
        <dbReference type="EMBL" id="GAI51074.1"/>
    </source>
</evidence>
<keyword evidence="2" id="KW-0489">Methyltransferase</keyword>
<dbReference type="EMBL" id="BARV01036160">
    <property type="protein sequence ID" value="GAI51074.1"/>
    <property type="molecule type" value="Genomic_DNA"/>
</dbReference>
<accession>X1R640</accession>
<dbReference type="InterPro" id="IPR038601">
    <property type="entry name" value="MttB-like_sf"/>
</dbReference>
<dbReference type="GO" id="GO:0015948">
    <property type="term" value="P:methanogenesis"/>
    <property type="evidence" value="ECO:0007669"/>
    <property type="project" value="InterPro"/>
</dbReference>
<reference evidence="4" key="1">
    <citation type="journal article" date="2014" name="Front. Microbiol.">
        <title>High frequency of phylogenetically diverse reductive dehalogenase-homologous genes in deep subseafloor sedimentary metagenomes.</title>
        <authorList>
            <person name="Kawai M."/>
            <person name="Futagami T."/>
            <person name="Toyoda A."/>
            <person name="Takaki Y."/>
            <person name="Nishi S."/>
            <person name="Hori S."/>
            <person name="Arai W."/>
            <person name="Tsubouchi T."/>
            <person name="Morono Y."/>
            <person name="Uchiyama I."/>
            <person name="Ito T."/>
            <person name="Fujiyama A."/>
            <person name="Inagaki F."/>
            <person name="Takami H."/>
        </authorList>
    </citation>
    <scope>NUCLEOTIDE SEQUENCE</scope>
    <source>
        <strain evidence="4">Expedition CK06-06</strain>
    </source>
</reference>
<dbReference type="GO" id="GO:0008168">
    <property type="term" value="F:methyltransferase activity"/>
    <property type="evidence" value="ECO:0007669"/>
    <property type="project" value="UniProtKB-KW"/>
</dbReference>
<comment type="caution">
    <text evidence="4">The sequence shown here is derived from an EMBL/GenBank/DDBJ whole genome shotgun (WGS) entry which is preliminary data.</text>
</comment>
<organism evidence="4">
    <name type="scientific">marine sediment metagenome</name>
    <dbReference type="NCBI Taxonomy" id="412755"/>
    <lineage>
        <taxon>unclassified sequences</taxon>
        <taxon>metagenomes</taxon>
        <taxon>ecological metagenomes</taxon>
    </lineage>
</organism>
<dbReference type="Gene3D" id="3.20.20.480">
    <property type="entry name" value="Trimethylamine methyltransferase-like"/>
    <property type="match status" value="1"/>
</dbReference>
<evidence type="ECO:0000256" key="2">
    <source>
        <dbReference type="ARBA" id="ARBA00022603"/>
    </source>
</evidence>
<sequence length="155" mass="18023">MREGEKVKFPGLKRMWRIFTKEELEIIDNAAYNILSEMGVHIDDKDCVEYLKDTPVEIDEKELIVKFPEYWIREMIAKVPRSYILAGRDPNKDLHVTSAQRDFYALITSGSTKIYEWDEKTNQWNSRIPGEADVIRAFKMVDGSDAYEGTLILIG</sequence>
<comment type="similarity">
    <text evidence="1">Belongs to the trimethylamine methyltransferase family.</text>
</comment>
<gene>
    <name evidence="4" type="ORF">S06H3_56238</name>
</gene>
<proteinExistence type="inferred from homology"/>
<evidence type="ECO:0000256" key="3">
    <source>
        <dbReference type="ARBA" id="ARBA00022679"/>
    </source>
</evidence>
<keyword evidence="3" id="KW-0808">Transferase</keyword>
<dbReference type="Pfam" id="PF06253">
    <property type="entry name" value="MTTB"/>
    <property type="match status" value="1"/>
</dbReference>
<evidence type="ECO:0000256" key="1">
    <source>
        <dbReference type="ARBA" id="ARBA00007137"/>
    </source>
</evidence>
<dbReference type="GO" id="GO:0032259">
    <property type="term" value="P:methylation"/>
    <property type="evidence" value="ECO:0007669"/>
    <property type="project" value="UniProtKB-KW"/>
</dbReference>
<name>X1R640_9ZZZZ</name>
<protein>
    <submittedName>
        <fullName evidence="4">Uncharacterized protein</fullName>
    </submittedName>
</protein>